<accession>A0ABY5ZYS1</accession>
<proteinExistence type="predicted"/>
<evidence type="ECO:0000256" key="1">
    <source>
        <dbReference type="SAM" id="MobiDB-lite"/>
    </source>
</evidence>
<feature type="compositionally biased region" description="Gly residues" evidence="1">
    <location>
        <begin position="57"/>
        <end position="78"/>
    </location>
</feature>
<protein>
    <recommendedName>
        <fullName evidence="4">Phage protein</fullName>
    </recommendedName>
</protein>
<reference evidence="2" key="1">
    <citation type="submission" date="2022-09" db="EMBL/GenBank/DDBJ databases">
        <title>Bacterial diversity in gut of crayfish and pufferfish.</title>
        <authorList>
            <person name="Huang Y."/>
        </authorList>
    </citation>
    <scope>NUCLEOTIDE SEQUENCE</scope>
    <source>
        <strain evidence="2">PR12</strain>
    </source>
</reference>
<dbReference type="RefSeq" id="WP_260719452.1">
    <property type="nucleotide sequence ID" value="NZ_CP104377.1"/>
</dbReference>
<sequence length="351" mass="35306">MNMLLLKLMKRLNEAGESGSDAGGTGAAPAPAPAEDRGDVVDPELNASTLASLVGQDAGGEGAEAGEAGGEGGEGAGEGQEAEGAGEGGQGGRSAGIPPARFNEVNERRKQAEKDLAEAQAEIERLRQGGSQAPSPAPAPAAGAPAAPAAAPAAPFDEDAQEQAYVSALIDGDHKRAAEIRKGINAHLRDEATKAAIQRADEQRQAEHQQAVSRALAAETALTIEKYPYLDTAEGAEAVELIVAARDAKIAKGMPAHEALRVAVAAIAPRFAPVAAAAPTPGKDSASAAAPADSRTSAAIARGAAASVAQPPALNGGVGDRANAGRINVAQMTDEQFENLSPAEIKKLRGD</sequence>
<dbReference type="EMBL" id="CP104377">
    <property type="protein sequence ID" value="UXC19148.1"/>
    <property type="molecule type" value="Genomic_DNA"/>
</dbReference>
<evidence type="ECO:0000313" key="2">
    <source>
        <dbReference type="EMBL" id="UXC19148.1"/>
    </source>
</evidence>
<feature type="compositionally biased region" description="Gly residues" evidence="1">
    <location>
        <begin position="85"/>
        <end position="94"/>
    </location>
</feature>
<gene>
    <name evidence="2" type="ORF">N4T19_03205</name>
</gene>
<feature type="region of interest" description="Disordered" evidence="1">
    <location>
        <begin position="15"/>
        <end position="159"/>
    </location>
</feature>
<feature type="region of interest" description="Disordered" evidence="1">
    <location>
        <begin position="332"/>
        <end position="351"/>
    </location>
</feature>
<keyword evidence="3" id="KW-1185">Reference proteome</keyword>
<evidence type="ECO:0008006" key="4">
    <source>
        <dbReference type="Google" id="ProtNLM"/>
    </source>
</evidence>
<name>A0ABY5ZYS1_9BURK</name>
<evidence type="ECO:0000313" key="3">
    <source>
        <dbReference type="Proteomes" id="UP001058290"/>
    </source>
</evidence>
<feature type="compositionally biased region" description="Low complexity" evidence="1">
    <location>
        <begin position="140"/>
        <end position="155"/>
    </location>
</feature>
<dbReference type="Proteomes" id="UP001058290">
    <property type="component" value="Chromosome"/>
</dbReference>
<organism evidence="2 3">
    <name type="scientific">Comamonas squillarum</name>
    <dbReference type="NCBI Taxonomy" id="2977320"/>
    <lineage>
        <taxon>Bacteria</taxon>
        <taxon>Pseudomonadati</taxon>
        <taxon>Pseudomonadota</taxon>
        <taxon>Betaproteobacteria</taxon>
        <taxon>Burkholderiales</taxon>
        <taxon>Comamonadaceae</taxon>
        <taxon>Comamonas</taxon>
    </lineage>
</organism>
<feature type="compositionally biased region" description="Basic and acidic residues" evidence="1">
    <location>
        <begin position="104"/>
        <end position="127"/>
    </location>
</feature>